<dbReference type="CTD" id="78773743"/>
<dbReference type="PANTHER" id="PTHR21503">
    <property type="entry name" value="F-BOX-CONTAINING HYPOTHETICAL PROTEIN C.ELEGANS"/>
    <property type="match status" value="1"/>
</dbReference>
<evidence type="ECO:0000259" key="2">
    <source>
        <dbReference type="PROSITE" id="PS50181"/>
    </source>
</evidence>
<accession>A0A6A5HAP8</accession>
<dbReference type="EMBL" id="WUAV01000002">
    <property type="protein sequence ID" value="KAF1763941.1"/>
    <property type="molecule type" value="Genomic_DNA"/>
</dbReference>
<proteinExistence type="predicted"/>
<dbReference type="RefSeq" id="XP_053588506.1">
    <property type="nucleotide sequence ID" value="XM_053724312.1"/>
</dbReference>
<comment type="caution">
    <text evidence="3">The sequence shown here is derived from an EMBL/GenBank/DDBJ whole genome shotgun (WGS) entry which is preliminary data.</text>
</comment>
<gene>
    <name evidence="3" type="ORF">GCK72_003887</name>
</gene>
<feature type="region of interest" description="Disordered" evidence="1">
    <location>
        <begin position="333"/>
        <end position="367"/>
    </location>
</feature>
<dbReference type="PANTHER" id="PTHR21503:SF8">
    <property type="entry name" value="F-BOX ASSOCIATED DOMAIN-CONTAINING PROTEIN-RELATED"/>
    <property type="match status" value="1"/>
</dbReference>
<dbReference type="AlphaFoldDB" id="A0A6A5HAP8"/>
<organism evidence="3 4">
    <name type="scientific">Caenorhabditis remanei</name>
    <name type="common">Caenorhabditis vulgaris</name>
    <dbReference type="NCBI Taxonomy" id="31234"/>
    <lineage>
        <taxon>Eukaryota</taxon>
        <taxon>Metazoa</taxon>
        <taxon>Ecdysozoa</taxon>
        <taxon>Nematoda</taxon>
        <taxon>Chromadorea</taxon>
        <taxon>Rhabditida</taxon>
        <taxon>Rhabditina</taxon>
        <taxon>Rhabditomorpha</taxon>
        <taxon>Rhabditoidea</taxon>
        <taxon>Rhabditidae</taxon>
        <taxon>Peloderinae</taxon>
        <taxon>Caenorhabditis</taxon>
    </lineage>
</organism>
<evidence type="ECO:0000256" key="1">
    <source>
        <dbReference type="SAM" id="MobiDB-lite"/>
    </source>
</evidence>
<dbReference type="GeneID" id="78773743"/>
<dbReference type="InterPro" id="IPR001810">
    <property type="entry name" value="F-box_dom"/>
</dbReference>
<evidence type="ECO:0000313" key="3">
    <source>
        <dbReference type="EMBL" id="KAF1763941.1"/>
    </source>
</evidence>
<reference evidence="3 4" key="1">
    <citation type="submission" date="2019-12" db="EMBL/GenBank/DDBJ databases">
        <title>Chromosome-level assembly of the Caenorhabditis remanei genome.</title>
        <authorList>
            <person name="Teterina A.A."/>
            <person name="Willis J.H."/>
            <person name="Phillips P.C."/>
        </authorList>
    </citation>
    <scope>NUCLEOTIDE SEQUENCE [LARGE SCALE GENOMIC DNA]</scope>
    <source>
        <strain evidence="3 4">PX506</strain>
        <tissue evidence="3">Whole organism</tissue>
    </source>
</reference>
<protein>
    <recommendedName>
        <fullName evidence="2">F-box domain-containing protein</fullName>
    </recommendedName>
</protein>
<sequence length="454" mass="53128">MVESSSFPFLKLPFLAIQNVVHCMSCTEITELSLCSRRSKRLMQSIRHPGLTRIEITIDRLRMYIALLKGLEICSIWSVTKELFSTTDYREDVIDKVSIRILRLGNSNFQIDAPTQPEKAIKALVDHMKDVFKLPLTVMFEPFGLENYRRFLPIFPVCYRLYVYSSDKISEEELQFIKDNVVVEWQAEFYKSKKIELSLCSRRSKRLMQSIRHPEPTHIEIIIDQYRMYVALRNGIKQCLFWSIRTESHIKYNRVDTIENVRVRVLKLTGPNFMIDGTHEPETVLKALVDHLKDVFKVPLEVNFKPYKMENFFRFLPVFPVCKQHVAPNRVPNFDENDNKLKSSSEITPPPTKKMKTEEAPPPTQPPLIKMLISFKRERQGFRIKKVETTIYNEVVNGQWKPLLQTWKSSIGIYSEPKYPIRPPKRAISEDDGKPKIPKLKLIKNADNNYSKVS</sequence>
<evidence type="ECO:0000313" key="4">
    <source>
        <dbReference type="Proteomes" id="UP000483820"/>
    </source>
</evidence>
<dbReference type="PROSITE" id="PS50181">
    <property type="entry name" value="FBOX"/>
    <property type="match status" value="1"/>
</dbReference>
<feature type="domain" description="F-box" evidence="2">
    <location>
        <begin position="6"/>
        <end position="54"/>
    </location>
</feature>
<name>A0A6A5HAP8_CAERE</name>
<dbReference type="KEGG" id="crq:GCK72_003887"/>
<dbReference type="Proteomes" id="UP000483820">
    <property type="component" value="Chromosome II"/>
</dbReference>